<dbReference type="Gene3D" id="3.40.190.10">
    <property type="entry name" value="Periplasmic binding protein-like II"/>
    <property type="match status" value="1"/>
</dbReference>
<sequence length="291" mass="32653">MSLLLIGGCSLPGLGASSGDSVRIGAQSFTESEILANVISQLLEHNTDLDTQIVKNLGSNYVGQKALENNEIDIAAARYTGTDLTSILNQKVEKDPEKALGIVQKAYHERFGYKFYDSYGFANTYAFTMTKENADKHHYQKISDLQPDADKLKLGVDNIWLKLAGDGYPAFKKAYGFAFGKTYPMQIGLVYDAVKKGQMDIVLAYSTDGRIKAYDLKMLKDDRHFFPPYDCSPVVKESTLKKHPEVDRELKKLQGVISTEKMQELNYEVDGELKEPSTVAREFLEAHDYFE</sequence>
<evidence type="ECO:0000313" key="2">
    <source>
        <dbReference type="EMBL" id="XCJ18446.1"/>
    </source>
</evidence>
<protein>
    <submittedName>
        <fullName evidence="2">Osmoprotectant ABC transporter substrate-binding protein</fullName>
    </submittedName>
</protein>
<dbReference type="InterPro" id="IPR007210">
    <property type="entry name" value="ABC_Gly_betaine_transp_sub-bd"/>
</dbReference>
<reference evidence="2" key="1">
    <citation type="submission" date="2024-06" db="EMBL/GenBank/DDBJ databases">
        <authorList>
            <person name="Fan A."/>
            <person name="Zhang F.Y."/>
            <person name="Zhang L."/>
        </authorList>
    </citation>
    <scope>NUCLEOTIDE SEQUENCE</scope>
    <source>
        <strain evidence="2">Y61</strain>
    </source>
</reference>
<dbReference type="GO" id="GO:0022857">
    <property type="term" value="F:transmembrane transporter activity"/>
    <property type="evidence" value="ECO:0007669"/>
    <property type="project" value="InterPro"/>
</dbReference>
<dbReference type="CDD" id="cd13608">
    <property type="entry name" value="PBP2_OpuCC_like"/>
    <property type="match status" value="1"/>
</dbReference>
<dbReference type="SUPFAM" id="SSF53850">
    <property type="entry name" value="Periplasmic binding protein-like II"/>
    <property type="match status" value="1"/>
</dbReference>
<organism evidence="2">
    <name type="scientific">Sporolactobacillus sp. Y61</name>
    <dbReference type="NCBI Taxonomy" id="3160863"/>
    <lineage>
        <taxon>Bacteria</taxon>
        <taxon>Bacillati</taxon>
        <taxon>Bacillota</taxon>
        <taxon>Bacilli</taxon>
        <taxon>Bacillales</taxon>
        <taxon>Sporolactobacillaceae</taxon>
        <taxon>Sporolactobacillus</taxon>
    </lineage>
</organism>
<dbReference type="AlphaFoldDB" id="A0AAU8IIT5"/>
<evidence type="ECO:0000259" key="1">
    <source>
        <dbReference type="Pfam" id="PF04069"/>
    </source>
</evidence>
<dbReference type="Pfam" id="PF04069">
    <property type="entry name" value="OpuAC"/>
    <property type="match status" value="1"/>
</dbReference>
<proteinExistence type="predicted"/>
<dbReference type="EMBL" id="CP159510">
    <property type="protein sequence ID" value="XCJ18446.1"/>
    <property type="molecule type" value="Genomic_DNA"/>
</dbReference>
<name>A0AAU8IIT5_9BACL</name>
<dbReference type="RefSeq" id="WP_129930833.1">
    <property type="nucleotide sequence ID" value="NZ_CP159510.1"/>
</dbReference>
<dbReference type="GO" id="GO:0043190">
    <property type="term" value="C:ATP-binding cassette (ABC) transporter complex"/>
    <property type="evidence" value="ECO:0007669"/>
    <property type="project" value="InterPro"/>
</dbReference>
<accession>A0AAU8IIT5</accession>
<gene>
    <name evidence="2" type="ORF">ABNN70_14935</name>
</gene>
<dbReference type="Gene3D" id="3.40.190.120">
    <property type="entry name" value="Osmoprotection protein (prox), domain 2"/>
    <property type="match status" value="1"/>
</dbReference>
<feature type="domain" description="ABC-type glycine betaine transport system substrate-binding" evidence="1">
    <location>
        <begin position="21"/>
        <end position="285"/>
    </location>
</feature>